<evidence type="ECO:0000256" key="1">
    <source>
        <dbReference type="SAM" id="SignalP"/>
    </source>
</evidence>
<proteinExistence type="predicted"/>
<evidence type="ECO:0008006" key="4">
    <source>
        <dbReference type="Google" id="ProtNLM"/>
    </source>
</evidence>
<dbReference type="RefSeq" id="WP_069478434.1">
    <property type="nucleotide sequence ID" value="NZ_CP017111.1"/>
</dbReference>
<dbReference type="KEGG" id="shal:SHALO_2027"/>
<dbReference type="Proteomes" id="UP000094609">
    <property type="component" value="Chromosome"/>
</dbReference>
<dbReference type="InterPro" id="IPR019613">
    <property type="entry name" value="DUF4198"/>
</dbReference>
<evidence type="ECO:0000313" key="2">
    <source>
        <dbReference type="EMBL" id="AOO65798.1"/>
    </source>
</evidence>
<dbReference type="Pfam" id="PF10670">
    <property type="entry name" value="DUF4198"/>
    <property type="match status" value="1"/>
</dbReference>
<sequence>MKVFSLLLLSVFTASVCFAHQVVASKKENSYEAIYWNHETFEPYAKEQLKGVKAFGVNGKPISAGIDYSSSVPKILTDADVGMMSFSFDAGHWVKGTKGFEHVSANQAKGVVFGTLKSHKFSKTLFSWNEAFSKPVGLYMEVVPLVNPLMLKVGDTFPVLVLKEGVPLANAGFESSDEEEPGYKTDAYGIAQIPVKKKGLFIVAAKYYAQQYADPSVDAVTIQSSLSFTVK</sequence>
<feature type="signal peptide" evidence="1">
    <location>
        <begin position="1"/>
        <end position="19"/>
    </location>
</feature>
<feature type="chain" id="PRO_5009099481" description="Periplasmic protein" evidence="1">
    <location>
        <begin position="20"/>
        <end position="231"/>
    </location>
</feature>
<dbReference type="AlphaFoldDB" id="A0A1D7TLC2"/>
<keyword evidence="3" id="KW-1185">Reference proteome</keyword>
<organism evidence="2 3">
    <name type="scientific">Sulfurospirillum halorespirans DSM 13726</name>
    <dbReference type="NCBI Taxonomy" id="1193502"/>
    <lineage>
        <taxon>Bacteria</taxon>
        <taxon>Pseudomonadati</taxon>
        <taxon>Campylobacterota</taxon>
        <taxon>Epsilonproteobacteria</taxon>
        <taxon>Campylobacterales</taxon>
        <taxon>Sulfurospirillaceae</taxon>
        <taxon>Sulfurospirillum</taxon>
    </lineage>
</organism>
<dbReference type="EMBL" id="CP017111">
    <property type="protein sequence ID" value="AOO65798.1"/>
    <property type="molecule type" value="Genomic_DNA"/>
</dbReference>
<evidence type="ECO:0000313" key="3">
    <source>
        <dbReference type="Proteomes" id="UP000094609"/>
    </source>
</evidence>
<protein>
    <recommendedName>
        <fullName evidence="4">Periplasmic protein</fullName>
    </recommendedName>
</protein>
<accession>A0A1D7TLC2</accession>
<keyword evidence="1" id="KW-0732">Signal</keyword>
<reference evidence="3" key="1">
    <citation type="submission" date="2016-08" db="EMBL/GenBank/DDBJ databases">
        <title>Complete genome sequence of the organohalide-respiring Epsilonproteobacterium Sulfurospirillum halorespirans.</title>
        <authorList>
            <person name="Goris T."/>
            <person name="Zimmermann J."/>
            <person name="Schenz B."/>
            <person name="Lemos M."/>
            <person name="Hackermueller J."/>
            <person name="Diekert G."/>
        </authorList>
    </citation>
    <scope>NUCLEOTIDE SEQUENCE [LARGE SCALE GENOMIC DNA]</scope>
    <source>
        <strain>DSM 13726</strain>
        <strain evidence="3">PCE-M2</strain>
    </source>
</reference>
<dbReference type="STRING" id="1193502.SHALO_2027"/>
<name>A0A1D7TLC2_9BACT</name>
<gene>
    <name evidence="2" type="ORF">SHALO_2027</name>
</gene>
<dbReference type="PATRIC" id="fig|1193502.14.peg.2060"/>